<feature type="transmembrane region" description="Helical" evidence="5">
    <location>
        <begin position="208"/>
        <end position="225"/>
    </location>
</feature>
<dbReference type="GO" id="GO:0016020">
    <property type="term" value="C:membrane"/>
    <property type="evidence" value="ECO:0007669"/>
    <property type="project" value="UniProtKB-SubCell"/>
</dbReference>
<sequence>MEIMTSILRNCLYPLKQLVVPDSQIYWLYLLSSLLITLLLYLLHLAKTEEKKSFLEYCFPKEVYLHRSAILDLQNYLPMALIKSFVIVPIATVISATAIANVVSNFLSYLTGVTSLFPVTEPQFWHHVAFSIFLILAIDFGYFYNHYLRHQSPLIWEFHKIHHTAEVLTPLTLYRHHPIDYVFQTVAVSICSGVAIGLWTYLFGSQMQVLYLNGIPFLLFVFHLTGNFRHSHIWLAFPYWISHIFISPAQHYIHHANESKYYDKNYGKIFAIWDWMFGTLYVPKSYEDLDLGLPGDEGKPFDSVVNFYLQPFKAVFKNTKNQKPLYVSVLDGDTTSPNQIQD</sequence>
<dbReference type="STRING" id="56107.Cylst_0311"/>
<dbReference type="GO" id="GO:0005506">
    <property type="term" value="F:iron ion binding"/>
    <property type="evidence" value="ECO:0007669"/>
    <property type="project" value="InterPro"/>
</dbReference>
<accession>K9WSA3</accession>
<dbReference type="OrthoDB" id="9770329at2"/>
<dbReference type="Pfam" id="PF04116">
    <property type="entry name" value="FA_hydroxylase"/>
    <property type="match status" value="1"/>
</dbReference>
<evidence type="ECO:0000259" key="6">
    <source>
        <dbReference type="Pfam" id="PF04116"/>
    </source>
</evidence>
<dbReference type="Proteomes" id="UP000010475">
    <property type="component" value="Chromosome"/>
</dbReference>
<keyword evidence="8" id="KW-1185">Reference proteome</keyword>
<dbReference type="eggNOG" id="COG3000">
    <property type="taxonomic scope" value="Bacteria"/>
</dbReference>
<evidence type="ECO:0000256" key="3">
    <source>
        <dbReference type="ARBA" id="ARBA00022989"/>
    </source>
</evidence>
<proteinExistence type="predicted"/>
<dbReference type="KEGG" id="csg:Cylst_0311"/>
<dbReference type="GO" id="GO:0008610">
    <property type="term" value="P:lipid biosynthetic process"/>
    <property type="evidence" value="ECO:0007669"/>
    <property type="project" value="InterPro"/>
</dbReference>
<dbReference type="EMBL" id="CP003642">
    <property type="protein sequence ID" value="AFZ22674.1"/>
    <property type="molecule type" value="Genomic_DNA"/>
</dbReference>
<keyword evidence="4 5" id="KW-0472">Membrane</keyword>
<name>K9WSA3_9NOST</name>
<feature type="domain" description="Fatty acid hydroxylase" evidence="6">
    <location>
        <begin position="132"/>
        <end position="279"/>
    </location>
</feature>
<dbReference type="HOGENOM" id="CLU_069609_0_0_3"/>
<dbReference type="PANTHER" id="PTHR11863">
    <property type="entry name" value="STEROL DESATURASE"/>
    <property type="match status" value="1"/>
</dbReference>
<dbReference type="AlphaFoldDB" id="K9WSA3"/>
<keyword evidence="3 5" id="KW-1133">Transmembrane helix</keyword>
<dbReference type="InterPro" id="IPR050307">
    <property type="entry name" value="Sterol_Desaturase_Related"/>
</dbReference>
<reference evidence="7 8" key="1">
    <citation type="submission" date="2012-06" db="EMBL/GenBank/DDBJ databases">
        <title>Finished chromosome of genome of Cylindrospermum stagnale PCC 7417.</title>
        <authorList>
            <consortium name="US DOE Joint Genome Institute"/>
            <person name="Gugger M."/>
            <person name="Coursin T."/>
            <person name="Rippka R."/>
            <person name="Tandeau De Marsac N."/>
            <person name="Huntemann M."/>
            <person name="Wei C.-L."/>
            <person name="Han J."/>
            <person name="Detter J.C."/>
            <person name="Han C."/>
            <person name="Tapia R."/>
            <person name="Chen A."/>
            <person name="Kyrpides N."/>
            <person name="Mavromatis K."/>
            <person name="Markowitz V."/>
            <person name="Szeto E."/>
            <person name="Ivanova N."/>
            <person name="Pagani I."/>
            <person name="Pati A."/>
            <person name="Goodwin L."/>
            <person name="Nordberg H.P."/>
            <person name="Cantor M.N."/>
            <person name="Hua S.X."/>
            <person name="Woyke T."/>
            <person name="Kerfeld C.A."/>
        </authorList>
    </citation>
    <scope>NUCLEOTIDE SEQUENCE [LARGE SCALE GENOMIC DNA]</scope>
    <source>
        <strain evidence="7 8">PCC 7417</strain>
    </source>
</reference>
<evidence type="ECO:0000313" key="7">
    <source>
        <dbReference type="EMBL" id="AFZ22674.1"/>
    </source>
</evidence>
<feature type="transmembrane region" description="Helical" evidence="5">
    <location>
        <begin position="25"/>
        <end position="43"/>
    </location>
</feature>
<feature type="transmembrane region" description="Helical" evidence="5">
    <location>
        <begin position="124"/>
        <end position="144"/>
    </location>
</feature>
<evidence type="ECO:0000256" key="5">
    <source>
        <dbReference type="SAM" id="Phobius"/>
    </source>
</evidence>
<gene>
    <name evidence="7" type="ORF">Cylst_0311</name>
</gene>
<protein>
    <submittedName>
        <fullName evidence="7">Sterol desaturase</fullName>
    </submittedName>
</protein>
<comment type="subcellular location">
    <subcellularLocation>
        <location evidence="1">Membrane</location>
    </subcellularLocation>
</comment>
<evidence type="ECO:0000256" key="2">
    <source>
        <dbReference type="ARBA" id="ARBA00022692"/>
    </source>
</evidence>
<organism evidence="7 8">
    <name type="scientific">Cylindrospermum stagnale PCC 7417</name>
    <dbReference type="NCBI Taxonomy" id="56107"/>
    <lineage>
        <taxon>Bacteria</taxon>
        <taxon>Bacillati</taxon>
        <taxon>Cyanobacteriota</taxon>
        <taxon>Cyanophyceae</taxon>
        <taxon>Nostocales</taxon>
        <taxon>Nostocaceae</taxon>
        <taxon>Cylindrospermum</taxon>
    </lineage>
</organism>
<feature type="transmembrane region" description="Helical" evidence="5">
    <location>
        <begin position="85"/>
        <end position="104"/>
    </location>
</feature>
<dbReference type="InterPro" id="IPR006694">
    <property type="entry name" value="Fatty_acid_hydroxylase"/>
</dbReference>
<keyword evidence="2 5" id="KW-0812">Transmembrane</keyword>
<evidence type="ECO:0000256" key="4">
    <source>
        <dbReference type="ARBA" id="ARBA00023136"/>
    </source>
</evidence>
<feature type="transmembrane region" description="Helical" evidence="5">
    <location>
        <begin position="181"/>
        <end position="202"/>
    </location>
</feature>
<evidence type="ECO:0000313" key="8">
    <source>
        <dbReference type="Proteomes" id="UP000010475"/>
    </source>
</evidence>
<dbReference type="GO" id="GO:0016491">
    <property type="term" value="F:oxidoreductase activity"/>
    <property type="evidence" value="ECO:0007669"/>
    <property type="project" value="InterPro"/>
</dbReference>
<evidence type="ECO:0000256" key="1">
    <source>
        <dbReference type="ARBA" id="ARBA00004370"/>
    </source>
</evidence>
<dbReference type="RefSeq" id="WP_015205932.1">
    <property type="nucleotide sequence ID" value="NC_019757.1"/>
</dbReference>